<evidence type="ECO:0000313" key="6">
    <source>
        <dbReference type="Proteomes" id="UP000649826"/>
    </source>
</evidence>
<feature type="transmembrane region" description="Helical" evidence="3">
    <location>
        <begin position="546"/>
        <end position="565"/>
    </location>
</feature>
<accession>A0ABR7IH58</accession>
<proteinExistence type="predicted"/>
<name>A0ABR7IH58_9FIRM</name>
<dbReference type="InterPro" id="IPR052058">
    <property type="entry name" value="Alcohol_O-acetyltransferase"/>
</dbReference>
<keyword evidence="2" id="KW-0012">Acyltransferase</keyword>
<keyword evidence="1" id="KW-0808">Transferase</keyword>
<dbReference type="InterPro" id="IPR031641">
    <property type="entry name" value="PapA_C"/>
</dbReference>
<feature type="transmembrane region" description="Helical" evidence="3">
    <location>
        <begin position="434"/>
        <end position="456"/>
    </location>
</feature>
<dbReference type="PANTHER" id="PTHR28037:SF1">
    <property type="entry name" value="ALCOHOL O-ACETYLTRANSFERASE 1-RELATED"/>
    <property type="match status" value="1"/>
</dbReference>
<dbReference type="RefSeq" id="WP_186994640.1">
    <property type="nucleotide sequence ID" value="NZ_JACOQG010000007.1"/>
</dbReference>
<protein>
    <submittedName>
        <fullName evidence="5">Alcohol acetyltransferase</fullName>
    </submittedName>
</protein>
<reference evidence="5 6" key="1">
    <citation type="submission" date="2020-08" db="EMBL/GenBank/DDBJ databases">
        <title>Genome public.</title>
        <authorList>
            <person name="Liu C."/>
            <person name="Sun Q."/>
        </authorList>
    </citation>
    <scope>NUCLEOTIDE SEQUENCE [LARGE SCALE GENOMIC DNA]</scope>
    <source>
        <strain evidence="5 6">M29</strain>
    </source>
</reference>
<feature type="transmembrane region" description="Helical" evidence="3">
    <location>
        <begin position="492"/>
        <end position="508"/>
    </location>
</feature>
<dbReference type="EMBL" id="JACOQG010000007">
    <property type="protein sequence ID" value="MBC5779331.1"/>
    <property type="molecule type" value="Genomic_DNA"/>
</dbReference>
<comment type="caution">
    <text evidence="5">The sequence shown here is derived from an EMBL/GenBank/DDBJ whole genome shotgun (WGS) entry which is preliminary data.</text>
</comment>
<evidence type="ECO:0000256" key="1">
    <source>
        <dbReference type="ARBA" id="ARBA00022679"/>
    </source>
</evidence>
<dbReference type="Pfam" id="PF19845">
    <property type="entry name" value="DUF6320"/>
    <property type="match status" value="1"/>
</dbReference>
<feature type="domain" description="Phthiocerol/phthiodiolone dimycocerosyl transferase C-terminal" evidence="4">
    <location>
        <begin position="206"/>
        <end position="308"/>
    </location>
</feature>
<dbReference type="InterPro" id="IPR046283">
    <property type="entry name" value="DUF6320"/>
</dbReference>
<feature type="transmembrane region" description="Helical" evidence="3">
    <location>
        <begin position="514"/>
        <end position="534"/>
    </location>
</feature>
<dbReference type="PANTHER" id="PTHR28037">
    <property type="entry name" value="ALCOHOL O-ACETYLTRANSFERASE 1-RELATED"/>
    <property type="match status" value="1"/>
</dbReference>
<keyword evidence="6" id="KW-1185">Reference proteome</keyword>
<keyword evidence="3" id="KW-0812">Transmembrane</keyword>
<dbReference type="Pfam" id="PF16911">
    <property type="entry name" value="PapA_C"/>
    <property type="match status" value="1"/>
</dbReference>
<gene>
    <name evidence="5" type="ORF">H8Z82_06605</name>
</gene>
<evidence type="ECO:0000313" key="5">
    <source>
        <dbReference type="EMBL" id="MBC5779331.1"/>
    </source>
</evidence>
<organism evidence="5 6">
    <name type="scientific">Blautia difficilis</name>
    <dbReference type="NCBI Taxonomy" id="2763027"/>
    <lineage>
        <taxon>Bacteria</taxon>
        <taxon>Bacillati</taxon>
        <taxon>Bacillota</taxon>
        <taxon>Clostridia</taxon>
        <taxon>Lachnospirales</taxon>
        <taxon>Lachnospiraceae</taxon>
        <taxon>Blautia</taxon>
    </lineage>
</organism>
<keyword evidence="3" id="KW-0472">Membrane</keyword>
<sequence length="606" mass="70357">MRTEYSNWRKLDNAALAFPLVTGENDTRVFRFYCQLKEEVDSDILQQALDRTMEKYPLFQAVLRKGLFWFYLEHCDIRALVKPETEPPCSRLYIPDKKSLLFQVSYYKERINFEVFHALTDGTGAMHFLQELVQNYLILAHPKENFPEIGRDKKTGRGNIEEDSFSQYYSSDIPKNREKKKAAVKLKGEKLIHSDMHISEVVLSVKEVHQKARSYGVSITVLLTAVMLCSIREEIPKNQQKRPVTLMIPVNLRNYFPSQSMTNFFGWIEVGYTFSDTTTFEEVLTDVKRQFEQELEKDKIAMHMNDYVRIEKNIFVRAVPLEIKKYFLMIGANLGSRSITAVYSNIGIIRLPEEYREYIRHFGIFASTNSLQMCSCSYGDEMVLGFTSKIPDDSIQRNFRRMLSEEEIPHRELKKDFPGCGEQQRLERKENQRIVQTFSFLCLAVAVICGMINIMTAGTLNWSWFAGAGCACAWLVVMVAYSKRRNILKNEIWQLLLISVIAILWDRFTGWRGWSVDFILPFGVLSVQFSVPVIARVNRLKREEYLFYLVQACIAGLIPMILAWMGVVKFVYPSVICAGISILTLAALFIFCKKDTLREFHKKLRM</sequence>
<dbReference type="Proteomes" id="UP000649826">
    <property type="component" value="Unassembled WGS sequence"/>
</dbReference>
<evidence type="ECO:0000256" key="2">
    <source>
        <dbReference type="ARBA" id="ARBA00023315"/>
    </source>
</evidence>
<feature type="transmembrane region" description="Helical" evidence="3">
    <location>
        <begin position="462"/>
        <end position="480"/>
    </location>
</feature>
<evidence type="ECO:0000259" key="4">
    <source>
        <dbReference type="Pfam" id="PF16911"/>
    </source>
</evidence>
<keyword evidence="3" id="KW-1133">Transmembrane helix</keyword>
<feature type="transmembrane region" description="Helical" evidence="3">
    <location>
        <begin position="571"/>
        <end position="592"/>
    </location>
</feature>
<dbReference type="SUPFAM" id="SSF52777">
    <property type="entry name" value="CoA-dependent acyltransferases"/>
    <property type="match status" value="1"/>
</dbReference>
<evidence type="ECO:0000256" key="3">
    <source>
        <dbReference type="SAM" id="Phobius"/>
    </source>
</evidence>